<dbReference type="EMBL" id="FXYE01000002">
    <property type="protein sequence ID" value="SMX46108.1"/>
    <property type="molecule type" value="Genomic_DNA"/>
</dbReference>
<evidence type="ECO:0000259" key="2">
    <source>
        <dbReference type="Pfam" id="PF25148"/>
    </source>
</evidence>
<dbReference type="RefSeq" id="WP_093968048.1">
    <property type="nucleotide sequence ID" value="NZ_FXYE01000002.1"/>
</dbReference>
<dbReference type="AlphaFoldDB" id="A0A238KTT8"/>
<evidence type="ECO:0000313" key="3">
    <source>
        <dbReference type="EMBL" id="SMX46108.1"/>
    </source>
</evidence>
<feature type="domain" description="DUF7824" evidence="2">
    <location>
        <begin position="393"/>
        <end position="619"/>
    </location>
</feature>
<keyword evidence="4" id="KW-1185">Reference proteome</keyword>
<dbReference type="Pfam" id="PF20103">
    <property type="entry name" value="DUF6493"/>
    <property type="match status" value="1"/>
</dbReference>
<sequence>MTEQEFLKFISSNSAKKVLDWLAKIPAKERRAYAKPTMALFKKLDRYWNAGADISQPKVKDGEAISVAVLATSSQSELTKLSFFPMPEKIPIEDIIRKLDPDWVQGVVEHFIEDRTFYINRFQELWKTGLCKRPESDAIILGYYSHWSGTRTEDSKSALLDGDVWRFFEVEGGGEDSLANHDKFLKRGQESWADRIKRYADEGLLDRQRLLDASLDALDRDFAQYRAGWYSRFHVLMAPVAGEMAMRSDRYLRLLSSSIPPTVSFALKHVQKLEKSGAIAAEELLAALEPALQARVKGTVTGALKLLLSAAKRKPELKQEAAAKMVLALIFEDAGVQAKALDAIETLGAESVSDELANYVDLVAPSVRSRIAEMAGVAFGTAPDTALDFVPNEAQPIAAVTSPDEALALFLTVLEEPRDPFEVERAIDGISRFGAALRLDDKTLSPLRKRAKQVCKSSGDSDIRYVLALSGRAMAESVPLAAILAEESDGQKNFRFVSELSLQEHHLARNAGVIERVGDGASLPLLALPSETSGLVHVADLLARIECYREQGIKPEPHDLAMALMRLAPEGRDVGNLSLATEADRAIAYALGQDVKVGPAPELWGAAWRARIPEQADKAITKLFKKPLKLKQDSVPECGTPATMELQVERKETEDGSWHWLVVEVPVTPANTMKSRALPALFCLPDQGYQYATCCGYTFSDIAWASLTRPADPEPFFRVALIGLDTWQKLSDNPTRAYLEPFFRPGPSVGPLGAAVLACYVACEDKSVSSLAIEAAAVLSAEGRLTARVFVPELKKVLMSNSLPTSRWTKALKGVADLGASRFAIETILGLLDFAPEETPRDIGGMLELCFELHVAQNAQLANERAIACLRSIPGGGKTTRFSKKLLSLAKQDQV</sequence>
<feature type="domain" description="DUF6493" evidence="1">
    <location>
        <begin position="3"/>
        <end position="293"/>
    </location>
</feature>
<evidence type="ECO:0000259" key="1">
    <source>
        <dbReference type="Pfam" id="PF20103"/>
    </source>
</evidence>
<dbReference type="Proteomes" id="UP000202922">
    <property type="component" value="Unassembled WGS sequence"/>
</dbReference>
<name>A0A238KTT8_9RHOB</name>
<accession>A0A238KTT8</accession>
<proteinExistence type="predicted"/>
<dbReference type="Pfam" id="PF25148">
    <property type="entry name" value="DUF7824"/>
    <property type="match status" value="1"/>
</dbReference>
<gene>
    <name evidence="3" type="ORF">COL8621_02970</name>
</gene>
<evidence type="ECO:0000313" key="4">
    <source>
        <dbReference type="Proteomes" id="UP000202922"/>
    </source>
</evidence>
<dbReference type="OrthoDB" id="8481515at2"/>
<reference evidence="4" key="1">
    <citation type="submission" date="2017-05" db="EMBL/GenBank/DDBJ databases">
        <authorList>
            <person name="Rodrigo-Torres L."/>
            <person name="Arahal R. D."/>
            <person name="Lucena T."/>
        </authorList>
    </citation>
    <scope>NUCLEOTIDE SEQUENCE [LARGE SCALE GENOMIC DNA]</scope>
    <source>
        <strain evidence="4">CECT 8621</strain>
    </source>
</reference>
<organism evidence="3 4">
    <name type="scientific">Actibacterium lipolyticum</name>
    <dbReference type="NCBI Taxonomy" id="1524263"/>
    <lineage>
        <taxon>Bacteria</taxon>
        <taxon>Pseudomonadati</taxon>
        <taxon>Pseudomonadota</taxon>
        <taxon>Alphaproteobacteria</taxon>
        <taxon>Rhodobacterales</taxon>
        <taxon>Roseobacteraceae</taxon>
        <taxon>Actibacterium</taxon>
    </lineage>
</organism>
<protein>
    <recommendedName>
        <fullName evidence="5">HEAT repeat domain-containing protein</fullName>
    </recommendedName>
</protein>
<dbReference type="InterPro" id="IPR056726">
    <property type="entry name" value="DUF7824"/>
</dbReference>
<evidence type="ECO:0008006" key="5">
    <source>
        <dbReference type="Google" id="ProtNLM"/>
    </source>
</evidence>
<dbReference type="InterPro" id="IPR045472">
    <property type="entry name" value="DUF6493"/>
</dbReference>